<keyword evidence="2" id="KW-1185">Reference proteome</keyword>
<sequence>MGIYKSYKHRFQLKNANKIRLEKHQKNLLLQEQSASLNKVSTNEAATNEVSTNEAATNEVSTERNLLTLMIHKLPENDILPATNLISIINIRKKKNKKLHQKNTALVRQTQSLGAKAQRLQGQKLNHIAEIHSLVHCSKQITNEEFRDKVKLIFKPNSKSYSSNMIWLATNILQVGQASLRSTAEYMRLIYEFLTGEPPQNFLSTSTLRTWHQDISELHFSRQITQVMNAPVFGVMIDESQELKTDIRNGITDTFGLCELLLENNNFFKEFEKFCADDNLLVYNFPELYNFIKTQIYFIIVHQQQVEGLFNKLDLKTHSNMVLSVKQSKLQLSSGKIGKENLLEGLKEIRVNPKKTPLQETQASLFGPNIAANLFNNLLC</sequence>
<accession>A0ABN7VP49</accession>
<reference evidence="1 2" key="1">
    <citation type="submission" date="2021-06" db="EMBL/GenBank/DDBJ databases">
        <authorList>
            <person name="Kallberg Y."/>
            <person name="Tangrot J."/>
            <person name="Rosling A."/>
        </authorList>
    </citation>
    <scope>NUCLEOTIDE SEQUENCE [LARGE SCALE GENOMIC DNA]</scope>
    <source>
        <strain evidence="1 2">120-4 pot B 10/14</strain>
    </source>
</reference>
<proteinExistence type="predicted"/>
<protein>
    <submittedName>
        <fullName evidence="1">30984_t:CDS:1</fullName>
    </submittedName>
</protein>
<comment type="caution">
    <text evidence="1">The sequence shown here is derived from an EMBL/GenBank/DDBJ whole genome shotgun (WGS) entry which is preliminary data.</text>
</comment>
<gene>
    <name evidence="1" type="ORF">GMARGA_LOCUS21006</name>
</gene>
<organism evidence="1 2">
    <name type="scientific">Gigaspora margarita</name>
    <dbReference type="NCBI Taxonomy" id="4874"/>
    <lineage>
        <taxon>Eukaryota</taxon>
        <taxon>Fungi</taxon>
        <taxon>Fungi incertae sedis</taxon>
        <taxon>Mucoromycota</taxon>
        <taxon>Glomeromycotina</taxon>
        <taxon>Glomeromycetes</taxon>
        <taxon>Diversisporales</taxon>
        <taxon>Gigasporaceae</taxon>
        <taxon>Gigaspora</taxon>
    </lineage>
</organism>
<evidence type="ECO:0000313" key="2">
    <source>
        <dbReference type="Proteomes" id="UP000789901"/>
    </source>
</evidence>
<name>A0ABN7VP49_GIGMA</name>
<evidence type="ECO:0000313" key="1">
    <source>
        <dbReference type="EMBL" id="CAG8789475.1"/>
    </source>
</evidence>
<dbReference type="EMBL" id="CAJVQB010018981">
    <property type="protein sequence ID" value="CAG8789475.1"/>
    <property type="molecule type" value="Genomic_DNA"/>
</dbReference>
<dbReference type="Proteomes" id="UP000789901">
    <property type="component" value="Unassembled WGS sequence"/>
</dbReference>